<dbReference type="SUPFAM" id="SSF51182">
    <property type="entry name" value="RmlC-like cupins"/>
    <property type="match status" value="1"/>
</dbReference>
<dbReference type="InterPro" id="IPR011051">
    <property type="entry name" value="RmlC_Cupin_sf"/>
</dbReference>
<name>A0A382C4L6_9ZZZZ</name>
<dbReference type="AlphaFoldDB" id="A0A382C4L6"/>
<organism evidence="1">
    <name type="scientific">marine metagenome</name>
    <dbReference type="NCBI Taxonomy" id="408172"/>
    <lineage>
        <taxon>unclassified sequences</taxon>
        <taxon>metagenomes</taxon>
        <taxon>ecological metagenomes</taxon>
    </lineage>
</organism>
<dbReference type="CDD" id="cd20489">
    <property type="entry name" value="cupin_HppE-like_C"/>
    <property type="match status" value="1"/>
</dbReference>
<proteinExistence type="predicted"/>
<dbReference type="InterPro" id="IPR014710">
    <property type="entry name" value="RmlC-like_jellyroll"/>
</dbReference>
<sequence>MDKQEKSRSKELIKSGQNFLGILNDLKRRPEDAAIELGISLEEITQIIDGEKILSQEIIEKAVKIWPLNVSDFYIIYDDTPTGVKLMSAEESKMSSRIMNRAGKPYYEYRDTVMSSVAPFRPEWIMELCQVDDNNSENTDAKWNNGHFMHQFTYFIGDVNFYYLDENDKKQVSIMKTGDSMYISPFVPHTFTSRNKQSNGLILALTYGNKLTGDVKQELSGLSIEAGSQFSLDFSTKEKSSASLLKFHREILSLPINEVSIRTK</sequence>
<evidence type="ECO:0000313" key="1">
    <source>
        <dbReference type="EMBL" id="SVB21045.1"/>
    </source>
</evidence>
<gene>
    <name evidence="1" type="ORF">METZ01_LOCUS173899</name>
</gene>
<dbReference type="Gene3D" id="2.60.120.10">
    <property type="entry name" value="Jelly Rolls"/>
    <property type="match status" value="1"/>
</dbReference>
<accession>A0A382C4L6</accession>
<evidence type="ECO:0008006" key="2">
    <source>
        <dbReference type="Google" id="ProtNLM"/>
    </source>
</evidence>
<feature type="non-terminal residue" evidence="1">
    <location>
        <position position="264"/>
    </location>
</feature>
<reference evidence="1" key="1">
    <citation type="submission" date="2018-05" db="EMBL/GenBank/DDBJ databases">
        <authorList>
            <person name="Lanie J.A."/>
            <person name="Ng W.-L."/>
            <person name="Kazmierczak K.M."/>
            <person name="Andrzejewski T.M."/>
            <person name="Davidsen T.M."/>
            <person name="Wayne K.J."/>
            <person name="Tettelin H."/>
            <person name="Glass J.I."/>
            <person name="Rusch D."/>
            <person name="Podicherti R."/>
            <person name="Tsui H.-C.T."/>
            <person name="Winkler M.E."/>
        </authorList>
    </citation>
    <scope>NUCLEOTIDE SEQUENCE</scope>
</reference>
<protein>
    <recommendedName>
        <fullName evidence="2">HTH cro/C1-type domain-containing protein</fullName>
    </recommendedName>
</protein>
<dbReference type="EMBL" id="UINC01032800">
    <property type="protein sequence ID" value="SVB21045.1"/>
    <property type="molecule type" value="Genomic_DNA"/>
</dbReference>